<organism evidence="2">
    <name type="scientific">Melanopsichium pennsylvanicum 4</name>
    <dbReference type="NCBI Taxonomy" id="1398559"/>
    <lineage>
        <taxon>Eukaryota</taxon>
        <taxon>Fungi</taxon>
        <taxon>Dikarya</taxon>
        <taxon>Basidiomycota</taxon>
        <taxon>Ustilaginomycotina</taxon>
        <taxon>Ustilaginomycetes</taxon>
        <taxon>Ustilaginales</taxon>
        <taxon>Ustilaginaceae</taxon>
        <taxon>Melanopsichium</taxon>
    </lineage>
</organism>
<proteinExistence type="predicted"/>
<dbReference type="AlphaFoldDB" id="A0A077RAA7"/>
<dbReference type="PANTHER" id="PTHR22093:SF0">
    <property type="entry name" value="LEUKOCYTE RECEPTOR CLUSTER MEMBER 1"/>
    <property type="match status" value="1"/>
</dbReference>
<dbReference type="InterPro" id="IPR039875">
    <property type="entry name" value="LENG1-like"/>
</dbReference>
<sequence>MPLHLAHHKSYHPYNQVNKDRVRRDQAIAAHQDEQQRHSSFAQTDKARLDALHSSRKTPHLDSPASVASDQLPSATTEHPHPPHAHSSASFGYSLLRPQDELNPWYTDPHLRNGREIRKTEDQRLEDAYKDSTVKSSNDPLKAMQSFLSQRKAARRRYPSNISSSSQLPAPIPSARYAPEAVQAARSLRRKRLHRQRFPTIRRN</sequence>
<dbReference type="EMBL" id="HG529604">
    <property type="protein sequence ID" value="CDI54114.1"/>
    <property type="molecule type" value="Genomic_DNA"/>
</dbReference>
<name>A0A077RAA7_9BASI</name>
<evidence type="ECO:0000256" key="1">
    <source>
        <dbReference type="SAM" id="MobiDB-lite"/>
    </source>
</evidence>
<feature type="region of interest" description="Disordered" evidence="1">
    <location>
        <begin position="55"/>
        <end position="90"/>
    </location>
</feature>
<accession>A0A077RAA7</accession>
<feature type="compositionally biased region" description="Basic and acidic residues" evidence="1">
    <location>
        <begin position="109"/>
        <end position="133"/>
    </location>
</feature>
<evidence type="ECO:0000313" key="2">
    <source>
        <dbReference type="EMBL" id="CDI54114.1"/>
    </source>
</evidence>
<dbReference type="PANTHER" id="PTHR22093">
    <property type="entry name" value="LEUKOCYTE RECEPTOR CLUSTER LRC MEMBER 1"/>
    <property type="match status" value="1"/>
</dbReference>
<feature type="compositionally biased region" description="Basic residues" evidence="1">
    <location>
        <begin position="187"/>
        <end position="204"/>
    </location>
</feature>
<feature type="region of interest" description="Disordered" evidence="1">
    <location>
        <begin position="104"/>
        <end position="204"/>
    </location>
</feature>
<evidence type="ECO:0008006" key="3">
    <source>
        <dbReference type="Google" id="ProtNLM"/>
    </source>
</evidence>
<reference evidence="2" key="1">
    <citation type="journal article" date="2014" name="Genome Biol. Evol.">
        <title>Gene Loss Rather Than Gene Gain Is Associated with a Host Jump from Monocots to Dicots in the Smut Fungus Melanopsichium pennsylvanicum.</title>
        <authorList>
            <person name="Sharma R."/>
            <person name="Mishra B."/>
            <person name="Runge F."/>
            <person name="Thines M."/>
        </authorList>
    </citation>
    <scope>NUCLEOTIDE SEQUENCE</scope>
    <source>
        <strain evidence="2">4</strain>
    </source>
</reference>
<protein>
    <recommendedName>
        <fullName evidence="3">CBF1-interacting co-repressor CIR N-terminal domain-containing protein</fullName>
    </recommendedName>
</protein>